<dbReference type="STRING" id="6832.A0A553PI74"/>
<dbReference type="EMBL" id="VCGU01000004">
    <property type="protein sequence ID" value="TRY77374.1"/>
    <property type="molecule type" value="Genomic_DNA"/>
</dbReference>
<evidence type="ECO:0000256" key="5">
    <source>
        <dbReference type="ARBA" id="ARBA00022989"/>
    </source>
</evidence>
<accession>A0A553PI74</accession>
<feature type="transmembrane region" description="Helical" evidence="7">
    <location>
        <begin position="366"/>
        <end position="386"/>
    </location>
</feature>
<keyword evidence="3 7" id="KW-0812">Transmembrane</keyword>
<feature type="transmembrane region" description="Helical" evidence="7">
    <location>
        <begin position="197"/>
        <end position="216"/>
    </location>
</feature>
<feature type="transmembrane region" description="Helical" evidence="7">
    <location>
        <begin position="12"/>
        <end position="33"/>
    </location>
</feature>
<sequence>MESEKSPRLMCSFRLLIAFICGISFFLLFNLRFGFSMALVCMNGSGKPVDRDGNGTTTSTVLLKGEFDWDRSTQSHLLGTFFYGYILTQVVGGWVSDRFGGKITMVASMLGLGITSVLIPMAARVDPKIVMGIRFLQGCFQGAILPTAYSLIPGWGSPAERTFLMAVVMSGLVLSNVLTPAIAGSLCLSGVDGGWPMIFYIPGILCIVWTAVFFFLGSNSPEENKFISQEEQTYLQKYSCKSQNQQGQSSHPQVPWLKLFSSIPFLTLAVTHFCSAFGFYLMSLSLPFFINEIFDLGPIQNGILSGLTFVGPVIIGPVIGLLSAKIIKSNWLTVTHMRKLFTCSAQSSFAVLLICSNQVDNKLLKMSIFALINTLHQVSITGGFYISHMDLVGPFAGVAFGITNTAATCAGFLIPLFLSYFVPNGTSSEWKTVFYIVAGAQAFGATIYGLLGSAELQSWVIEAVKPKPSQDQKPTTA</sequence>
<comment type="subcellular location">
    <subcellularLocation>
        <location evidence="1">Membrane</location>
        <topology evidence="1">Multi-pass membrane protein</topology>
    </subcellularLocation>
</comment>
<evidence type="ECO:0000256" key="2">
    <source>
        <dbReference type="ARBA" id="ARBA00022448"/>
    </source>
</evidence>
<evidence type="ECO:0000259" key="8">
    <source>
        <dbReference type="PROSITE" id="PS50850"/>
    </source>
</evidence>
<feature type="transmembrane region" description="Helical" evidence="7">
    <location>
        <begin position="77"/>
        <end position="96"/>
    </location>
</feature>
<dbReference type="InterPro" id="IPR036259">
    <property type="entry name" value="MFS_trans_sf"/>
</dbReference>
<reference evidence="9 10" key="1">
    <citation type="journal article" date="2018" name="Nat. Ecol. Evol.">
        <title>Genomic signatures of mitonuclear coevolution across populations of Tigriopus californicus.</title>
        <authorList>
            <person name="Barreto F.S."/>
            <person name="Watson E.T."/>
            <person name="Lima T.G."/>
            <person name="Willett C.S."/>
            <person name="Edmands S."/>
            <person name="Li W."/>
            <person name="Burton R.S."/>
        </authorList>
    </citation>
    <scope>NUCLEOTIDE SEQUENCE [LARGE SCALE GENOMIC DNA]</scope>
    <source>
        <strain evidence="9 10">San Diego</strain>
    </source>
</reference>
<dbReference type="SUPFAM" id="SSF103473">
    <property type="entry name" value="MFS general substrate transporter"/>
    <property type="match status" value="1"/>
</dbReference>
<dbReference type="OMA" id="WRAMITS"/>
<feature type="transmembrane region" description="Helical" evidence="7">
    <location>
        <begin position="302"/>
        <end position="324"/>
    </location>
</feature>
<evidence type="ECO:0000256" key="6">
    <source>
        <dbReference type="ARBA" id="ARBA00023136"/>
    </source>
</evidence>
<keyword evidence="10" id="KW-1185">Reference proteome</keyword>
<evidence type="ECO:0000256" key="1">
    <source>
        <dbReference type="ARBA" id="ARBA00004141"/>
    </source>
</evidence>
<organism evidence="9 10">
    <name type="scientific">Tigriopus californicus</name>
    <name type="common">Marine copepod</name>
    <dbReference type="NCBI Taxonomy" id="6832"/>
    <lineage>
        <taxon>Eukaryota</taxon>
        <taxon>Metazoa</taxon>
        <taxon>Ecdysozoa</taxon>
        <taxon>Arthropoda</taxon>
        <taxon>Crustacea</taxon>
        <taxon>Multicrustacea</taxon>
        <taxon>Hexanauplia</taxon>
        <taxon>Copepoda</taxon>
        <taxon>Harpacticoida</taxon>
        <taxon>Harpacticidae</taxon>
        <taxon>Tigriopus</taxon>
    </lineage>
</organism>
<keyword evidence="5 7" id="KW-1133">Transmembrane helix</keyword>
<feature type="domain" description="Major facilitator superfamily (MFS) profile" evidence="8">
    <location>
        <begin position="22"/>
        <end position="456"/>
    </location>
</feature>
<evidence type="ECO:0000256" key="4">
    <source>
        <dbReference type="ARBA" id="ARBA00022847"/>
    </source>
</evidence>
<dbReference type="Gene3D" id="1.20.1250.20">
    <property type="entry name" value="MFS general substrate transporter like domains"/>
    <property type="match status" value="2"/>
</dbReference>
<gene>
    <name evidence="9" type="ORF">TCAL_12310</name>
</gene>
<dbReference type="InterPro" id="IPR050382">
    <property type="entry name" value="MFS_Na/Anion_cotransporter"/>
</dbReference>
<keyword evidence="4" id="KW-0769">Symport</keyword>
<dbReference type="OrthoDB" id="2250022at2759"/>
<evidence type="ECO:0000256" key="7">
    <source>
        <dbReference type="SAM" id="Phobius"/>
    </source>
</evidence>
<dbReference type="GO" id="GO:0006820">
    <property type="term" value="P:monoatomic anion transport"/>
    <property type="evidence" value="ECO:0007669"/>
    <property type="project" value="TreeGrafter"/>
</dbReference>
<evidence type="ECO:0000256" key="3">
    <source>
        <dbReference type="ARBA" id="ARBA00022692"/>
    </source>
</evidence>
<dbReference type="FunFam" id="1.20.1250.20:FF:000423">
    <property type="entry name" value="Putative inorganic phosphate cotransporter-like Protein"/>
    <property type="match status" value="1"/>
</dbReference>
<dbReference type="FunFam" id="1.20.1250.20:FF:000003">
    <property type="entry name" value="Solute carrier family 17 member 3"/>
    <property type="match status" value="1"/>
</dbReference>
<feature type="transmembrane region" description="Helical" evidence="7">
    <location>
        <begin position="129"/>
        <end position="151"/>
    </location>
</feature>
<protein>
    <recommendedName>
        <fullName evidence="8">Major facilitator superfamily (MFS) profile domain-containing protein</fullName>
    </recommendedName>
</protein>
<comment type="caution">
    <text evidence="9">The sequence shown here is derived from an EMBL/GenBank/DDBJ whole genome shotgun (WGS) entry which is preliminary data.</text>
</comment>
<dbReference type="PANTHER" id="PTHR11662:SF455">
    <property type="entry name" value="GH23975P"/>
    <property type="match status" value="1"/>
</dbReference>
<dbReference type="AlphaFoldDB" id="A0A553PI74"/>
<feature type="transmembrane region" description="Helical" evidence="7">
    <location>
        <begin position="265"/>
        <end position="290"/>
    </location>
</feature>
<dbReference type="GO" id="GO:0015293">
    <property type="term" value="F:symporter activity"/>
    <property type="evidence" value="ECO:0007669"/>
    <property type="project" value="UniProtKB-KW"/>
</dbReference>
<dbReference type="GO" id="GO:0016020">
    <property type="term" value="C:membrane"/>
    <property type="evidence" value="ECO:0007669"/>
    <property type="project" value="UniProtKB-SubCell"/>
</dbReference>
<dbReference type="Proteomes" id="UP000318571">
    <property type="component" value="Chromosome 5"/>
</dbReference>
<keyword evidence="2" id="KW-0813">Transport</keyword>
<feature type="transmembrane region" description="Helical" evidence="7">
    <location>
        <begin position="103"/>
        <end position="123"/>
    </location>
</feature>
<evidence type="ECO:0000313" key="10">
    <source>
        <dbReference type="Proteomes" id="UP000318571"/>
    </source>
</evidence>
<dbReference type="Pfam" id="PF07690">
    <property type="entry name" value="MFS_1"/>
    <property type="match status" value="1"/>
</dbReference>
<name>A0A553PI74_TIGCA</name>
<dbReference type="InterPro" id="IPR020846">
    <property type="entry name" value="MFS_dom"/>
</dbReference>
<dbReference type="PANTHER" id="PTHR11662">
    <property type="entry name" value="SOLUTE CARRIER FAMILY 17"/>
    <property type="match status" value="1"/>
</dbReference>
<dbReference type="PROSITE" id="PS50850">
    <property type="entry name" value="MFS"/>
    <property type="match status" value="1"/>
</dbReference>
<feature type="transmembrane region" description="Helical" evidence="7">
    <location>
        <begin position="398"/>
        <end position="421"/>
    </location>
</feature>
<feature type="transmembrane region" description="Helical" evidence="7">
    <location>
        <begin position="163"/>
        <end position="191"/>
    </location>
</feature>
<dbReference type="InterPro" id="IPR011701">
    <property type="entry name" value="MFS"/>
</dbReference>
<evidence type="ECO:0000313" key="9">
    <source>
        <dbReference type="EMBL" id="TRY77374.1"/>
    </source>
</evidence>
<proteinExistence type="predicted"/>
<keyword evidence="6 7" id="KW-0472">Membrane</keyword>
<feature type="transmembrane region" description="Helical" evidence="7">
    <location>
        <begin position="433"/>
        <end position="451"/>
    </location>
</feature>